<evidence type="ECO:0008006" key="3">
    <source>
        <dbReference type="Google" id="ProtNLM"/>
    </source>
</evidence>
<gene>
    <name evidence="2" type="ORF">ENJ98_06485</name>
</gene>
<organism evidence="2">
    <name type="scientific">Thiolapillus brandeum</name>
    <dbReference type="NCBI Taxonomy" id="1076588"/>
    <lineage>
        <taxon>Bacteria</taxon>
        <taxon>Pseudomonadati</taxon>
        <taxon>Pseudomonadota</taxon>
        <taxon>Gammaproteobacteria</taxon>
        <taxon>Chromatiales</taxon>
        <taxon>Sedimenticolaceae</taxon>
        <taxon>Thiolapillus</taxon>
    </lineage>
</organism>
<name>A0A7C5J142_9GAMM</name>
<evidence type="ECO:0000313" key="2">
    <source>
        <dbReference type="EMBL" id="HHH13868.1"/>
    </source>
</evidence>
<protein>
    <recommendedName>
        <fullName evidence="3">Type II secretion system protein</fullName>
    </recommendedName>
</protein>
<accession>A0A7C5J142</accession>
<comment type="caution">
    <text evidence="2">The sequence shown here is derived from an EMBL/GenBank/DDBJ whole genome shotgun (WGS) entry which is preliminary data.</text>
</comment>
<keyword evidence="1" id="KW-0812">Transmembrane</keyword>
<dbReference type="EMBL" id="DROM01000392">
    <property type="protein sequence ID" value="HHH13868.1"/>
    <property type="molecule type" value="Genomic_DNA"/>
</dbReference>
<evidence type="ECO:0000256" key="1">
    <source>
        <dbReference type="SAM" id="Phobius"/>
    </source>
</evidence>
<dbReference type="AlphaFoldDB" id="A0A7C5J142"/>
<keyword evidence="1" id="KW-1133">Transmembrane helix</keyword>
<reference evidence="2" key="1">
    <citation type="journal article" date="2020" name="mSystems">
        <title>Genome- and Community-Level Interaction Insights into Carbon Utilization and Element Cycling Functions of Hydrothermarchaeota in Hydrothermal Sediment.</title>
        <authorList>
            <person name="Zhou Z."/>
            <person name="Liu Y."/>
            <person name="Xu W."/>
            <person name="Pan J."/>
            <person name="Luo Z.H."/>
            <person name="Li M."/>
        </authorList>
    </citation>
    <scope>NUCLEOTIDE SEQUENCE [LARGE SCALE GENOMIC DNA]</scope>
    <source>
        <strain evidence="2">HyVt-535</strain>
    </source>
</reference>
<dbReference type="Proteomes" id="UP000886100">
    <property type="component" value="Unassembled WGS sequence"/>
</dbReference>
<keyword evidence="1" id="KW-0472">Membrane</keyword>
<sequence length="393" mass="41519">MNRMPLPSREQGAALLLFMLLLVVGVAVLFLPETQRRSRENEERVTAEALGKARAALLGYAAAYADVNGGTRGPGFLPCPDLDNDGYSDPPCNTPGQLAIGRLPWRQLESGDLRDGDGERLWYAVSSNYREAPKVGALHSDTDLHPFFTLNGAGVELGAVVLAPGKVLPGQSRPSNRPGDYLEGINASMAHSSPRAFRSYADESGNANDRALGISREELSGRMERRVLAEGRRLLKGYAQACGYLPWAAPFDPTAPPHEAVPGLAEGLLPVDDAAAGSPSATVDWNSPCAFGVTPPVPAWFTAEGWQRLVYYAAAAPWLEGGSGACGACLILNGTGGVPALLVAAGRDLVGVRPSPVLAHYFEGDNATAGDGSFESRLPSTSFNDKVKIVDLP</sequence>
<proteinExistence type="predicted"/>
<feature type="transmembrane region" description="Helical" evidence="1">
    <location>
        <begin position="12"/>
        <end position="31"/>
    </location>
</feature>